<dbReference type="GO" id="GO:0052657">
    <property type="term" value="F:guanine phosphoribosyltransferase activity"/>
    <property type="evidence" value="ECO:0007669"/>
    <property type="project" value="UniProtKB-ARBA"/>
</dbReference>
<dbReference type="SUPFAM" id="SSF53271">
    <property type="entry name" value="PRTase-like"/>
    <property type="match status" value="1"/>
</dbReference>
<evidence type="ECO:0000256" key="13">
    <source>
        <dbReference type="ARBA" id="ARBA00022842"/>
    </source>
</evidence>
<comment type="cofactor">
    <cofactor evidence="1 16">
        <name>Mg(2+)</name>
        <dbReference type="ChEBI" id="CHEBI:18420"/>
    </cofactor>
</comment>
<dbReference type="GO" id="GO:0000166">
    <property type="term" value="F:nucleotide binding"/>
    <property type="evidence" value="ECO:0007669"/>
    <property type="project" value="UniProtKB-KW"/>
</dbReference>
<evidence type="ECO:0000256" key="8">
    <source>
        <dbReference type="ARBA" id="ARBA00022676"/>
    </source>
</evidence>
<keyword evidence="10 16" id="KW-0479">Metal-binding</keyword>
<evidence type="ECO:0000256" key="12">
    <source>
        <dbReference type="ARBA" id="ARBA00022741"/>
    </source>
</evidence>
<evidence type="ECO:0000256" key="2">
    <source>
        <dbReference type="ARBA" id="ARBA00002049"/>
    </source>
</evidence>
<dbReference type="GO" id="GO:0032263">
    <property type="term" value="P:GMP salvage"/>
    <property type="evidence" value="ECO:0007669"/>
    <property type="project" value="TreeGrafter"/>
</dbReference>
<feature type="domain" description="Phosphoribosyltransferase" evidence="17">
    <location>
        <begin position="16"/>
        <end position="162"/>
    </location>
</feature>
<dbReference type="CDD" id="cd06223">
    <property type="entry name" value="PRTases_typeI"/>
    <property type="match status" value="1"/>
</dbReference>
<evidence type="ECO:0000256" key="15">
    <source>
        <dbReference type="ARBA" id="ARBA00049402"/>
    </source>
</evidence>
<dbReference type="Gene3D" id="3.40.50.2020">
    <property type="match status" value="1"/>
</dbReference>
<comment type="subcellular location">
    <subcellularLocation>
        <location evidence="3 16">Cytoplasm</location>
    </subcellularLocation>
</comment>
<dbReference type="Proteomes" id="UP000251634">
    <property type="component" value="Unassembled WGS sequence"/>
</dbReference>
<evidence type="ECO:0000313" key="19">
    <source>
        <dbReference type="Proteomes" id="UP000251634"/>
    </source>
</evidence>
<dbReference type="PANTHER" id="PTHR43340:SF1">
    <property type="entry name" value="HYPOXANTHINE PHOSPHORIBOSYLTRANSFERASE"/>
    <property type="match status" value="1"/>
</dbReference>
<gene>
    <name evidence="18" type="primary">hpt</name>
    <name evidence="18" type="ORF">C4N25_00940</name>
</gene>
<dbReference type="NCBIfam" id="TIGR01203">
    <property type="entry name" value="HGPRTase"/>
    <property type="match status" value="1"/>
</dbReference>
<comment type="similarity">
    <text evidence="6 16">Belongs to the purine/pyrimidine phosphoribosyltransferase family.</text>
</comment>
<dbReference type="InterPro" id="IPR005904">
    <property type="entry name" value="Hxn_phspho_trans"/>
</dbReference>
<evidence type="ECO:0000256" key="5">
    <source>
        <dbReference type="ARBA" id="ARBA00004676"/>
    </source>
</evidence>
<keyword evidence="11 16" id="KW-0660">Purine salvage</keyword>
<dbReference type="RefSeq" id="WP_112114626.1">
    <property type="nucleotide sequence ID" value="NZ_PRKZ01000001.1"/>
</dbReference>
<keyword evidence="12 16" id="KW-0547">Nucleotide-binding</keyword>
<evidence type="ECO:0000256" key="16">
    <source>
        <dbReference type="RuleBase" id="RU364099"/>
    </source>
</evidence>
<sequence>MSMHDDIKNVLVSEEELKAKVRELGAQISRDYEGKNLVLVSILKGSVVFMADLMRAVSIPCSIDFMVVSSYGGSNTTSSGLVKIIKDLDGDLSGKDVLIVEDILDTGITLFNLVPMLKMRHPNSVKICTILDKPSRRKADIKPDYEGFQVPDEFVVGYGLDYDEKYRNLPYIGILKPCVYEK</sequence>
<evidence type="ECO:0000256" key="7">
    <source>
        <dbReference type="ARBA" id="ARBA00022490"/>
    </source>
</evidence>
<evidence type="ECO:0000313" key="18">
    <source>
        <dbReference type="EMBL" id="RAW52014.1"/>
    </source>
</evidence>
<dbReference type="GO" id="GO:0004422">
    <property type="term" value="F:hypoxanthine phosphoribosyltransferase activity"/>
    <property type="evidence" value="ECO:0007669"/>
    <property type="project" value="InterPro"/>
</dbReference>
<comment type="pathway">
    <text evidence="4 16">Purine metabolism; IMP biosynthesis via salvage pathway; IMP from hypoxanthine: step 1/1.</text>
</comment>
<proteinExistence type="inferred from homology"/>
<comment type="function">
    <text evidence="2">Purine salvage pathway enzyme that catalyzes the transfer of the ribosyl-5-phosphate group from 5-phospho-alpha-D-ribose 1-diphosphate (PRPP) to the N9 position of the 6-oxopurines hypoxanthine and guanine to form the corresponding ribonucleotides IMP (inosine 5'-monophosphate) and GMP (guanosine 5'-monophosphate), with the release of PPi.</text>
</comment>
<dbReference type="InterPro" id="IPR050408">
    <property type="entry name" value="HGPRT"/>
</dbReference>
<dbReference type="GO" id="GO:0046100">
    <property type="term" value="P:hypoxanthine metabolic process"/>
    <property type="evidence" value="ECO:0007669"/>
    <property type="project" value="TreeGrafter"/>
</dbReference>
<evidence type="ECO:0000256" key="6">
    <source>
        <dbReference type="ARBA" id="ARBA00008391"/>
    </source>
</evidence>
<dbReference type="UniPathway" id="UPA00591">
    <property type="reaction ID" value="UER00648"/>
</dbReference>
<name>A0A329TRU4_9FIRM</name>
<evidence type="ECO:0000256" key="9">
    <source>
        <dbReference type="ARBA" id="ARBA00022679"/>
    </source>
</evidence>
<keyword evidence="9 16" id="KW-0808">Transferase</keyword>
<evidence type="ECO:0000259" key="17">
    <source>
        <dbReference type="Pfam" id="PF00156"/>
    </source>
</evidence>
<dbReference type="EMBL" id="PRKZ01000001">
    <property type="protein sequence ID" value="RAW52014.1"/>
    <property type="molecule type" value="Genomic_DNA"/>
</dbReference>
<evidence type="ECO:0000256" key="11">
    <source>
        <dbReference type="ARBA" id="ARBA00022726"/>
    </source>
</evidence>
<dbReference type="Pfam" id="PF00156">
    <property type="entry name" value="Pribosyltran"/>
    <property type="match status" value="1"/>
</dbReference>
<dbReference type="PANTHER" id="PTHR43340">
    <property type="entry name" value="HYPOXANTHINE-GUANINE PHOSPHORIBOSYLTRANSFERASE"/>
    <property type="match status" value="1"/>
</dbReference>
<comment type="caution">
    <text evidence="18">The sequence shown here is derived from an EMBL/GenBank/DDBJ whole genome shotgun (WGS) entry which is preliminary data.</text>
</comment>
<comment type="pathway">
    <text evidence="5">Purine metabolism; GMP biosynthesis via salvage pathway; GMP from guanine: step 1/1.</text>
</comment>
<evidence type="ECO:0000256" key="4">
    <source>
        <dbReference type="ARBA" id="ARBA00004669"/>
    </source>
</evidence>
<evidence type="ECO:0000256" key="3">
    <source>
        <dbReference type="ARBA" id="ARBA00004496"/>
    </source>
</evidence>
<keyword evidence="8 16" id="KW-0328">Glycosyltransferase</keyword>
<dbReference type="InterPro" id="IPR000836">
    <property type="entry name" value="PRTase_dom"/>
</dbReference>
<keyword evidence="7 16" id="KW-0963">Cytoplasm</keyword>
<protein>
    <recommendedName>
        <fullName evidence="16">Hypoxanthine phosphoribosyltransferase</fullName>
        <ecNumber evidence="16">2.4.2.8</ecNumber>
    </recommendedName>
</protein>
<dbReference type="GO" id="GO:0006178">
    <property type="term" value="P:guanine salvage"/>
    <property type="evidence" value="ECO:0007669"/>
    <property type="project" value="TreeGrafter"/>
</dbReference>
<accession>A0A329TRU4</accession>
<dbReference type="GO" id="GO:0032264">
    <property type="term" value="P:IMP salvage"/>
    <property type="evidence" value="ECO:0007669"/>
    <property type="project" value="UniProtKB-UniPathway"/>
</dbReference>
<evidence type="ECO:0000256" key="1">
    <source>
        <dbReference type="ARBA" id="ARBA00001946"/>
    </source>
</evidence>
<keyword evidence="13 16" id="KW-0460">Magnesium</keyword>
<dbReference type="AlphaFoldDB" id="A0A329TRU4"/>
<dbReference type="InterPro" id="IPR029057">
    <property type="entry name" value="PRTase-like"/>
</dbReference>
<dbReference type="GO" id="GO:0000287">
    <property type="term" value="F:magnesium ion binding"/>
    <property type="evidence" value="ECO:0007669"/>
    <property type="project" value="TreeGrafter"/>
</dbReference>
<organism evidence="18 19">
    <name type="scientific">Faecalibacterium prausnitzii</name>
    <dbReference type="NCBI Taxonomy" id="853"/>
    <lineage>
        <taxon>Bacteria</taxon>
        <taxon>Bacillati</taxon>
        <taxon>Bacillota</taxon>
        <taxon>Clostridia</taxon>
        <taxon>Eubacteriales</taxon>
        <taxon>Oscillospiraceae</taxon>
        <taxon>Faecalibacterium</taxon>
    </lineage>
</organism>
<reference evidence="18 19" key="1">
    <citation type="submission" date="2018-02" db="EMBL/GenBank/DDBJ databases">
        <title>Complete genome sequencing of Faecalibacterium prausnitzii strains isolated from the human gut.</title>
        <authorList>
            <person name="Fitzgerald B.C."/>
            <person name="Shkoporov A.N."/>
            <person name="Ross P.R."/>
            <person name="Hill C."/>
        </authorList>
    </citation>
    <scope>NUCLEOTIDE SEQUENCE [LARGE SCALE GENOMIC DNA]</scope>
    <source>
        <strain evidence="18 19">APC942/8-14-2</strain>
    </source>
</reference>
<comment type="catalytic activity">
    <reaction evidence="15">
        <text>IMP + diphosphate = hypoxanthine + 5-phospho-alpha-D-ribose 1-diphosphate</text>
        <dbReference type="Rhea" id="RHEA:17973"/>
        <dbReference type="ChEBI" id="CHEBI:17368"/>
        <dbReference type="ChEBI" id="CHEBI:33019"/>
        <dbReference type="ChEBI" id="CHEBI:58017"/>
        <dbReference type="ChEBI" id="CHEBI:58053"/>
        <dbReference type="EC" id="2.4.2.8"/>
    </reaction>
    <physiologicalReaction direction="right-to-left" evidence="15">
        <dbReference type="Rhea" id="RHEA:17975"/>
    </physiologicalReaction>
</comment>
<evidence type="ECO:0000256" key="10">
    <source>
        <dbReference type="ARBA" id="ARBA00022723"/>
    </source>
</evidence>
<dbReference type="GO" id="GO:0005829">
    <property type="term" value="C:cytosol"/>
    <property type="evidence" value="ECO:0007669"/>
    <property type="project" value="TreeGrafter"/>
</dbReference>
<dbReference type="GO" id="GO:0006166">
    <property type="term" value="P:purine ribonucleoside salvage"/>
    <property type="evidence" value="ECO:0007669"/>
    <property type="project" value="UniProtKB-KW"/>
</dbReference>
<dbReference type="FunFam" id="3.40.50.2020:FF:000006">
    <property type="entry name" value="Hypoxanthine phosphoribosyltransferase"/>
    <property type="match status" value="1"/>
</dbReference>
<evidence type="ECO:0000256" key="14">
    <source>
        <dbReference type="ARBA" id="ARBA00048811"/>
    </source>
</evidence>
<dbReference type="EC" id="2.4.2.8" evidence="16"/>
<comment type="catalytic activity">
    <reaction evidence="14">
        <text>GMP + diphosphate = guanine + 5-phospho-alpha-D-ribose 1-diphosphate</text>
        <dbReference type="Rhea" id="RHEA:25424"/>
        <dbReference type="ChEBI" id="CHEBI:16235"/>
        <dbReference type="ChEBI" id="CHEBI:33019"/>
        <dbReference type="ChEBI" id="CHEBI:58017"/>
        <dbReference type="ChEBI" id="CHEBI:58115"/>
        <dbReference type="EC" id="2.4.2.8"/>
    </reaction>
    <physiologicalReaction direction="right-to-left" evidence="14">
        <dbReference type="Rhea" id="RHEA:25426"/>
    </physiologicalReaction>
</comment>